<dbReference type="EMBL" id="JACIGE010000002">
    <property type="protein sequence ID" value="MBB4246305.1"/>
    <property type="molecule type" value="Genomic_DNA"/>
</dbReference>
<evidence type="ECO:0000256" key="2">
    <source>
        <dbReference type="ARBA" id="ARBA00022679"/>
    </source>
</evidence>
<dbReference type="PANTHER" id="PTHR12526:SF510">
    <property type="entry name" value="D-INOSITOL 3-PHOSPHATE GLYCOSYLTRANSFERASE"/>
    <property type="match status" value="1"/>
</dbReference>
<protein>
    <submittedName>
        <fullName evidence="3">Glycosyltransferase involved in cell wall biosynthesis</fullName>
    </submittedName>
</protein>
<organism evidence="3 4">
    <name type="scientific">Rhodocyclus tenuis</name>
    <name type="common">Rhodospirillum tenue</name>
    <dbReference type="NCBI Taxonomy" id="1066"/>
    <lineage>
        <taxon>Bacteria</taxon>
        <taxon>Pseudomonadati</taxon>
        <taxon>Pseudomonadota</taxon>
        <taxon>Betaproteobacteria</taxon>
        <taxon>Rhodocyclales</taxon>
        <taxon>Rhodocyclaceae</taxon>
        <taxon>Rhodocyclus</taxon>
    </lineage>
</organism>
<name>A0A840G2Z7_RHOTE</name>
<dbReference type="PANTHER" id="PTHR12526">
    <property type="entry name" value="GLYCOSYLTRANSFERASE"/>
    <property type="match status" value="1"/>
</dbReference>
<dbReference type="Proteomes" id="UP000587070">
    <property type="component" value="Unassembled WGS sequence"/>
</dbReference>
<dbReference type="SUPFAM" id="SSF53756">
    <property type="entry name" value="UDP-Glycosyltransferase/glycogen phosphorylase"/>
    <property type="match status" value="1"/>
</dbReference>
<dbReference type="CDD" id="cd03801">
    <property type="entry name" value="GT4_PimA-like"/>
    <property type="match status" value="1"/>
</dbReference>
<evidence type="ECO:0000313" key="3">
    <source>
        <dbReference type="EMBL" id="MBB4246305.1"/>
    </source>
</evidence>
<sequence>MDYLRSAESINSSDVVLLYGRGWSRLEPVVRLCRERGARVFLDSVEILDRFDGFGGCASPIWWDWRLGTQRLPALVDGVTAISRPIEAWNISRGARRTLILPAIESWGCPPRSYPAECDKPFFVAYLGALTTKDDPETMLAAMRLLAEENVPVRLKIAGAYAKTAGGKRYIAKVNADPVLREVVIFSGYLADGERESWLASSDALILLRSDSLAEKHSFPTRLPESLRTGLPVITSDVGDMAWHLRDGVDAAVVPPGNPRALAAVLRGLAAKDDRGREMGLSGWFRGAERFDRRRHARAFLDFVDDCS</sequence>
<dbReference type="Pfam" id="PF13692">
    <property type="entry name" value="Glyco_trans_1_4"/>
    <property type="match status" value="1"/>
</dbReference>
<keyword evidence="4" id="KW-1185">Reference proteome</keyword>
<comment type="caution">
    <text evidence="3">The sequence shown here is derived from an EMBL/GenBank/DDBJ whole genome shotgun (WGS) entry which is preliminary data.</text>
</comment>
<proteinExistence type="predicted"/>
<dbReference type="AlphaFoldDB" id="A0A840G2Z7"/>
<evidence type="ECO:0000256" key="1">
    <source>
        <dbReference type="ARBA" id="ARBA00022676"/>
    </source>
</evidence>
<dbReference type="Gene3D" id="3.40.50.2000">
    <property type="entry name" value="Glycogen Phosphorylase B"/>
    <property type="match status" value="2"/>
</dbReference>
<reference evidence="3 4" key="1">
    <citation type="submission" date="2020-08" db="EMBL/GenBank/DDBJ databases">
        <title>Genome sequencing of Purple Non-Sulfur Bacteria from various extreme environments.</title>
        <authorList>
            <person name="Mayer M."/>
        </authorList>
    </citation>
    <scope>NUCLEOTIDE SEQUENCE [LARGE SCALE GENOMIC DNA]</scope>
    <source>
        <strain evidence="3 4">2761</strain>
    </source>
</reference>
<dbReference type="GO" id="GO:0016757">
    <property type="term" value="F:glycosyltransferase activity"/>
    <property type="evidence" value="ECO:0007669"/>
    <property type="project" value="UniProtKB-KW"/>
</dbReference>
<keyword evidence="1" id="KW-0328">Glycosyltransferase</keyword>
<gene>
    <name evidence="3" type="ORF">GGD90_000662</name>
</gene>
<dbReference type="RefSeq" id="WP_184414912.1">
    <property type="nucleotide sequence ID" value="NZ_JACIGE010000002.1"/>
</dbReference>
<evidence type="ECO:0000313" key="4">
    <source>
        <dbReference type="Proteomes" id="UP000587070"/>
    </source>
</evidence>
<accession>A0A840G2Z7</accession>
<keyword evidence="2 3" id="KW-0808">Transferase</keyword>